<proteinExistence type="predicted"/>
<dbReference type="RefSeq" id="WP_212692466.1">
    <property type="nucleotide sequence ID" value="NZ_CP058561.1"/>
</dbReference>
<keyword evidence="2" id="KW-1185">Reference proteome</keyword>
<dbReference type="EMBL" id="CP058561">
    <property type="protein sequence ID" value="QUH28213.1"/>
    <property type="molecule type" value="Genomic_DNA"/>
</dbReference>
<evidence type="ECO:0000313" key="2">
    <source>
        <dbReference type="Proteomes" id="UP000677305"/>
    </source>
</evidence>
<evidence type="ECO:0000313" key="1">
    <source>
        <dbReference type="EMBL" id="QUH28213.1"/>
    </source>
</evidence>
<organism evidence="1 2">
    <name type="scientific">Vallitalea guaymasensis</name>
    <dbReference type="NCBI Taxonomy" id="1185412"/>
    <lineage>
        <taxon>Bacteria</taxon>
        <taxon>Bacillati</taxon>
        <taxon>Bacillota</taxon>
        <taxon>Clostridia</taxon>
        <taxon>Lachnospirales</taxon>
        <taxon>Vallitaleaceae</taxon>
        <taxon>Vallitalea</taxon>
    </lineage>
</organism>
<dbReference type="Proteomes" id="UP000677305">
    <property type="component" value="Chromosome"/>
</dbReference>
<accession>A0A8J8M8K8</accession>
<dbReference type="KEGG" id="vgu:HYG85_04500"/>
<dbReference type="AlphaFoldDB" id="A0A8J8M8K8"/>
<gene>
    <name evidence="1" type="ORF">HYG85_04500</name>
</gene>
<protein>
    <submittedName>
        <fullName evidence="1">Uncharacterized protein</fullName>
    </submittedName>
</protein>
<name>A0A8J8M8K8_9FIRM</name>
<reference evidence="1 2" key="1">
    <citation type="submission" date="2020-07" db="EMBL/GenBank/DDBJ databases">
        <title>Vallitalea guaymasensis genome.</title>
        <authorList>
            <person name="Postec A."/>
        </authorList>
    </citation>
    <scope>NUCLEOTIDE SEQUENCE [LARGE SCALE GENOMIC DNA]</scope>
    <source>
        <strain evidence="1 2">Ra1766G1</strain>
    </source>
</reference>
<sequence>MNLDLIYGYNFNYFKNRREPFRRIECLLNSEKISSIIEKDELDYLNIKIENSCSKLIMAIHAGQKAIDKEFNFILSQNKECPALFGEEEIDIVFYAESLILFSRAALDILATFLGKILLEPIMTVRVDSFNKFIKSIHKIDNKALNGFKNLFDKEDENQFSWLKVLCGSSKGRAVRDQIVHQKNLNVYYAEYRTDSAKEKCFVECLGYKLSLDYFINYMIDSLLNIVYRMEDFIIDDFKVLKKLKKAK</sequence>